<dbReference type="InterPro" id="IPR036779">
    <property type="entry name" value="LysM_dom_sf"/>
</dbReference>
<dbReference type="PROSITE" id="PS51257">
    <property type="entry name" value="PROKAR_LIPOPROTEIN"/>
    <property type="match status" value="1"/>
</dbReference>
<reference evidence="3" key="1">
    <citation type="submission" date="2018-05" db="EMBL/GenBank/DDBJ databases">
        <authorList>
            <person name="Lanie J.A."/>
            <person name="Ng W.-L."/>
            <person name="Kazmierczak K.M."/>
            <person name="Andrzejewski T.M."/>
            <person name="Davidsen T.M."/>
            <person name="Wayne K.J."/>
            <person name="Tettelin H."/>
            <person name="Glass J.I."/>
            <person name="Rusch D."/>
            <person name="Podicherti R."/>
            <person name="Tsui H.-C.T."/>
            <person name="Winkler M.E."/>
        </authorList>
    </citation>
    <scope>NUCLEOTIDE SEQUENCE</scope>
</reference>
<dbReference type="SMART" id="SM00257">
    <property type="entry name" value="LysM"/>
    <property type="match status" value="1"/>
</dbReference>
<dbReference type="PROSITE" id="PS51782">
    <property type="entry name" value="LYSM"/>
    <property type="match status" value="1"/>
</dbReference>
<dbReference type="Gene3D" id="2.70.70.10">
    <property type="entry name" value="Glucose Permease (Domain IIA)"/>
    <property type="match status" value="1"/>
</dbReference>
<protein>
    <recommendedName>
        <fullName evidence="2">LysM domain-containing protein</fullName>
    </recommendedName>
</protein>
<accession>A0A381WGM6</accession>
<dbReference type="Pfam" id="PF01476">
    <property type="entry name" value="LysM"/>
    <property type="match status" value="1"/>
</dbReference>
<dbReference type="AlphaFoldDB" id="A0A381WGM6"/>
<dbReference type="PANTHER" id="PTHR21666:SF270">
    <property type="entry name" value="MUREIN HYDROLASE ACTIVATOR ENVC"/>
    <property type="match status" value="1"/>
</dbReference>
<dbReference type="CDD" id="cd00118">
    <property type="entry name" value="LysM"/>
    <property type="match status" value="1"/>
</dbReference>
<dbReference type="InterPro" id="IPR011055">
    <property type="entry name" value="Dup_hybrid_motif"/>
</dbReference>
<dbReference type="Pfam" id="PF01551">
    <property type="entry name" value="Peptidase_M23"/>
    <property type="match status" value="1"/>
</dbReference>
<evidence type="ECO:0000313" key="3">
    <source>
        <dbReference type="EMBL" id="SVA51655.1"/>
    </source>
</evidence>
<dbReference type="EMBL" id="UINC01011749">
    <property type="protein sequence ID" value="SVA51655.1"/>
    <property type="molecule type" value="Genomic_DNA"/>
</dbReference>
<dbReference type="PANTHER" id="PTHR21666">
    <property type="entry name" value="PEPTIDASE-RELATED"/>
    <property type="match status" value="1"/>
</dbReference>
<dbReference type="InterPro" id="IPR018392">
    <property type="entry name" value="LysM"/>
</dbReference>
<dbReference type="InterPro" id="IPR016047">
    <property type="entry name" value="M23ase_b-sheet_dom"/>
</dbReference>
<proteinExistence type="predicted"/>
<organism evidence="3">
    <name type="scientific">marine metagenome</name>
    <dbReference type="NCBI Taxonomy" id="408172"/>
    <lineage>
        <taxon>unclassified sequences</taxon>
        <taxon>metagenomes</taxon>
        <taxon>ecological metagenomes</taxon>
    </lineage>
</organism>
<dbReference type="InterPro" id="IPR050570">
    <property type="entry name" value="Cell_wall_metabolism_enzyme"/>
</dbReference>
<feature type="region of interest" description="Disordered" evidence="1">
    <location>
        <begin position="219"/>
        <end position="243"/>
    </location>
</feature>
<feature type="domain" description="LysM" evidence="2">
    <location>
        <begin position="46"/>
        <end position="90"/>
    </location>
</feature>
<sequence>MSYISLRFQIMPFHKFFKTLFLLTFLFLTACQGFQFDPWPETQYGIHHTVQKGQTLYLIAQAYKIDMEVLRRANHIRDASKIKVGTQLWIPGARRVLSIPTTSTPSGYSRSRSVNKKNIPTVKPRKGILIWPTKGTLTSRFGNRNGRRHEGIDIAAPKGTPIKAAAAGEVVFSGWGPTGYGKMVILEHKNNLTTVYAHNSKILVKKGARVKQGQRISLMGSTGRSTGPHLHFEVRNDTEPKNPIKYLPVKR</sequence>
<evidence type="ECO:0000256" key="1">
    <source>
        <dbReference type="SAM" id="MobiDB-lite"/>
    </source>
</evidence>
<dbReference type="Gene3D" id="3.10.350.10">
    <property type="entry name" value="LysM domain"/>
    <property type="match status" value="1"/>
</dbReference>
<gene>
    <name evidence="3" type="ORF">METZ01_LOCUS104509</name>
</gene>
<dbReference type="GO" id="GO:0004222">
    <property type="term" value="F:metalloendopeptidase activity"/>
    <property type="evidence" value="ECO:0007669"/>
    <property type="project" value="TreeGrafter"/>
</dbReference>
<name>A0A381WGM6_9ZZZZ</name>
<dbReference type="CDD" id="cd12797">
    <property type="entry name" value="M23_peptidase"/>
    <property type="match status" value="1"/>
</dbReference>
<evidence type="ECO:0000259" key="2">
    <source>
        <dbReference type="PROSITE" id="PS51782"/>
    </source>
</evidence>
<dbReference type="SUPFAM" id="SSF51261">
    <property type="entry name" value="Duplicated hybrid motif"/>
    <property type="match status" value="1"/>
</dbReference>
<feature type="compositionally biased region" description="Basic and acidic residues" evidence="1">
    <location>
        <begin position="230"/>
        <end position="242"/>
    </location>
</feature>